<evidence type="ECO:0000313" key="2">
    <source>
        <dbReference type="EMBL" id="ABD63078.1"/>
    </source>
</evidence>
<proteinExistence type="inferred from homology"/>
<protein>
    <submittedName>
        <fullName evidence="2">MYG1 protein, related</fullName>
    </submittedName>
</protein>
<evidence type="ECO:0000256" key="1">
    <source>
        <dbReference type="ARBA" id="ARBA00010105"/>
    </source>
</evidence>
<dbReference type="EMBL" id="AC183433">
    <property type="protein sequence ID" value="ABD63078.1"/>
    <property type="molecule type" value="Genomic_DNA"/>
</dbReference>
<sequence length="139" mass="15463">MNKKACKFLVKLAIDAIDNGVNQYDTDQPPRYVSKTNLSSRVGRLNLDWMDPDQSSEKENAAFHKAMALAGTEFLESVRYYAKSWLPARSIVMECLASRGDIDPSGEIMALNKDCPEIVVHDCSLEIHSRNNVVPAGSM</sequence>
<name>Q2AA96_ASPOF</name>
<gene>
    <name evidence="2" type="ORF">17.t00005</name>
</gene>
<accession>Q2AA96</accession>
<dbReference type="PANTHER" id="PTHR11215:SF1">
    <property type="entry name" value="MYG1 EXONUCLEASE"/>
    <property type="match status" value="1"/>
</dbReference>
<dbReference type="AlphaFoldDB" id="Q2AA96"/>
<comment type="similarity">
    <text evidence="1">Belongs to the MYG1 family.</text>
</comment>
<dbReference type="PANTHER" id="PTHR11215">
    <property type="entry name" value="METAL DEPENDENT HYDROLASE - RELATED"/>
    <property type="match status" value="1"/>
</dbReference>
<dbReference type="GO" id="GO:0005634">
    <property type="term" value="C:nucleus"/>
    <property type="evidence" value="ECO:0007669"/>
    <property type="project" value="TreeGrafter"/>
</dbReference>
<reference evidence="2" key="1">
    <citation type="submission" date="2006-03" db="EMBL/GenBank/DDBJ databases">
        <title>Comparative Sequence and Genetic Analyses of Asparagus BACs Reveal No Microsynteny with Onion or Rice.</title>
        <authorList>
            <person name="Jernej J."/>
            <person name="Telgmann A."/>
            <person name="Jung C."/>
            <person name="Cheung F."/>
            <person name="Havey M.J."/>
            <person name="Town C.D."/>
        </authorList>
    </citation>
    <scope>NUCLEOTIDE SEQUENCE</scope>
</reference>
<dbReference type="GO" id="GO:0005737">
    <property type="term" value="C:cytoplasm"/>
    <property type="evidence" value="ECO:0007669"/>
    <property type="project" value="TreeGrafter"/>
</dbReference>
<dbReference type="Pfam" id="PF03690">
    <property type="entry name" value="MYG1_exonuc"/>
    <property type="match status" value="1"/>
</dbReference>
<dbReference type="InterPro" id="IPR003226">
    <property type="entry name" value="MYG1_exonuclease"/>
</dbReference>
<organism evidence="2">
    <name type="scientific">Asparagus officinalis</name>
    <name type="common">Garden asparagus</name>
    <dbReference type="NCBI Taxonomy" id="4686"/>
    <lineage>
        <taxon>Eukaryota</taxon>
        <taxon>Viridiplantae</taxon>
        <taxon>Streptophyta</taxon>
        <taxon>Embryophyta</taxon>
        <taxon>Tracheophyta</taxon>
        <taxon>Spermatophyta</taxon>
        <taxon>Magnoliopsida</taxon>
        <taxon>Liliopsida</taxon>
        <taxon>Asparagales</taxon>
        <taxon>Asparagaceae</taxon>
        <taxon>Asparagoideae</taxon>
        <taxon>Asparagus</taxon>
    </lineage>
</organism>